<feature type="compositionally biased region" description="Basic and acidic residues" evidence="1">
    <location>
        <begin position="67"/>
        <end position="91"/>
    </location>
</feature>
<keyword evidence="3" id="KW-1185">Reference proteome</keyword>
<dbReference type="EMBL" id="JACTNZ010000010">
    <property type="protein sequence ID" value="KAG5527556.1"/>
    <property type="molecule type" value="Genomic_DNA"/>
</dbReference>
<evidence type="ECO:0000256" key="1">
    <source>
        <dbReference type="SAM" id="MobiDB-lite"/>
    </source>
</evidence>
<name>A0AAV6IGA5_9ERIC</name>
<proteinExistence type="predicted"/>
<dbReference type="AlphaFoldDB" id="A0AAV6IGA5"/>
<feature type="compositionally biased region" description="Low complexity" evidence="1">
    <location>
        <begin position="92"/>
        <end position="105"/>
    </location>
</feature>
<gene>
    <name evidence="2" type="ORF">RHGRI_028460</name>
</gene>
<feature type="region of interest" description="Disordered" evidence="1">
    <location>
        <begin position="55"/>
        <end position="126"/>
    </location>
</feature>
<organism evidence="2 3">
    <name type="scientific">Rhododendron griersonianum</name>
    <dbReference type="NCBI Taxonomy" id="479676"/>
    <lineage>
        <taxon>Eukaryota</taxon>
        <taxon>Viridiplantae</taxon>
        <taxon>Streptophyta</taxon>
        <taxon>Embryophyta</taxon>
        <taxon>Tracheophyta</taxon>
        <taxon>Spermatophyta</taxon>
        <taxon>Magnoliopsida</taxon>
        <taxon>eudicotyledons</taxon>
        <taxon>Gunneridae</taxon>
        <taxon>Pentapetalae</taxon>
        <taxon>asterids</taxon>
        <taxon>Ericales</taxon>
        <taxon>Ericaceae</taxon>
        <taxon>Ericoideae</taxon>
        <taxon>Rhodoreae</taxon>
        <taxon>Rhododendron</taxon>
    </lineage>
</organism>
<comment type="caution">
    <text evidence="2">The sequence shown here is derived from an EMBL/GenBank/DDBJ whole genome shotgun (WGS) entry which is preliminary data.</text>
</comment>
<reference evidence="2" key="1">
    <citation type="submission" date="2020-08" db="EMBL/GenBank/DDBJ databases">
        <title>Plant Genome Project.</title>
        <authorList>
            <person name="Zhang R.-G."/>
        </authorList>
    </citation>
    <scope>NUCLEOTIDE SEQUENCE</scope>
    <source>
        <strain evidence="2">WSP0</strain>
        <tissue evidence="2">Leaf</tissue>
    </source>
</reference>
<sequence length="126" mass="13638">MTREQATRDPMVRKRYCQEHQGRHNSVDNIRNPELVLVIFRLWDAVVERVNSAGRDKPIVDPPAHAEAVREVEEEAGERAQGEQGGEHEGGDAVARGAAATVAAVEGREEGLEGGEGAGGEEVDED</sequence>
<dbReference type="Proteomes" id="UP000823749">
    <property type="component" value="Chromosome 10"/>
</dbReference>
<feature type="region of interest" description="Disordered" evidence="1">
    <location>
        <begin position="1"/>
        <end position="26"/>
    </location>
</feature>
<protein>
    <submittedName>
        <fullName evidence="2">Uncharacterized protein</fullName>
    </submittedName>
</protein>
<accession>A0AAV6IGA5</accession>
<evidence type="ECO:0000313" key="2">
    <source>
        <dbReference type="EMBL" id="KAG5527556.1"/>
    </source>
</evidence>
<evidence type="ECO:0000313" key="3">
    <source>
        <dbReference type="Proteomes" id="UP000823749"/>
    </source>
</evidence>